<dbReference type="EMBL" id="DS134409">
    <property type="protein sequence ID" value="EAX71299.1"/>
    <property type="molecule type" value="Genomic_DNA"/>
</dbReference>
<organism evidence="2 3">
    <name type="scientific">Trichomonas vaginalis (strain ATCC PRA-98 / G3)</name>
    <dbReference type="NCBI Taxonomy" id="412133"/>
    <lineage>
        <taxon>Eukaryota</taxon>
        <taxon>Metamonada</taxon>
        <taxon>Parabasalia</taxon>
        <taxon>Trichomonadida</taxon>
        <taxon>Trichomonadidae</taxon>
        <taxon>Trichomonas</taxon>
    </lineage>
</organism>
<accession>A2HH18</accession>
<reference evidence="2" key="1">
    <citation type="submission" date="2006-10" db="EMBL/GenBank/DDBJ databases">
        <authorList>
            <person name="Amadeo P."/>
            <person name="Zhao Q."/>
            <person name="Wortman J."/>
            <person name="Fraser-Liggett C."/>
            <person name="Carlton J."/>
        </authorList>
    </citation>
    <scope>NUCLEOTIDE SEQUENCE</scope>
    <source>
        <strain evidence="2">G3</strain>
    </source>
</reference>
<feature type="non-terminal residue" evidence="2">
    <location>
        <position position="55"/>
    </location>
</feature>
<keyword evidence="3" id="KW-1185">Reference proteome</keyword>
<dbReference type="AlphaFoldDB" id="A2HH18"/>
<evidence type="ECO:0000313" key="2">
    <source>
        <dbReference type="EMBL" id="EAX71299.1"/>
    </source>
</evidence>
<feature type="non-terminal residue" evidence="2">
    <location>
        <position position="1"/>
    </location>
</feature>
<reference evidence="2" key="2">
    <citation type="journal article" date="2007" name="Science">
        <title>Draft genome sequence of the sexually transmitted pathogen Trichomonas vaginalis.</title>
        <authorList>
            <person name="Carlton J.M."/>
            <person name="Hirt R.P."/>
            <person name="Silva J.C."/>
            <person name="Delcher A.L."/>
            <person name="Schatz M."/>
            <person name="Zhao Q."/>
            <person name="Wortman J.R."/>
            <person name="Bidwell S.L."/>
            <person name="Alsmark U.C.M."/>
            <person name="Besteiro S."/>
            <person name="Sicheritz-Ponten T."/>
            <person name="Noel C.J."/>
            <person name="Dacks J.B."/>
            <person name="Foster P.G."/>
            <person name="Simillion C."/>
            <person name="Van de Peer Y."/>
            <person name="Miranda-Saavedra D."/>
            <person name="Barton G.J."/>
            <person name="Westrop G.D."/>
            <person name="Mueller S."/>
            <person name="Dessi D."/>
            <person name="Fiori P.L."/>
            <person name="Ren Q."/>
            <person name="Paulsen I."/>
            <person name="Zhang H."/>
            <person name="Bastida-Corcuera F.D."/>
            <person name="Simoes-Barbosa A."/>
            <person name="Brown M.T."/>
            <person name="Hayes R.D."/>
            <person name="Mukherjee M."/>
            <person name="Okumura C.Y."/>
            <person name="Schneider R."/>
            <person name="Smith A.J."/>
            <person name="Vanacova S."/>
            <person name="Villalvazo M."/>
            <person name="Haas B.J."/>
            <person name="Pertea M."/>
            <person name="Feldblyum T.V."/>
            <person name="Utterback T.R."/>
            <person name="Shu C.L."/>
            <person name="Osoegawa K."/>
            <person name="de Jong P.J."/>
            <person name="Hrdy I."/>
            <person name="Horvathova L."/>
            <person name="Zubacova Z."/>
            <person name="Dolezal P."/>
            <person name="Malik S.B."/>
            <person name="Logsdon J.M. Jr."/>
            <person name="Henze K."/>
            <person name="Gupta A."/>
            <person name="Wang C.C."/>
            <person name="Dunne R.L."/>
            <person name="Upcroft J.A."/>
            <person name="Upcroft P."/>
            <person name="White O."/>
            <person name="Salzberg S.L."/>
            <person name="Tang P."/>
            <person name="Chiu C.-H."/>
            <person name="Lee Y.-S."/>
            <person name="Embley T.M."/>
            <person name="Coombs G.H."/>
            <person name="Mottram J.C."/>
            <person name="Tachezy J."/>
            <person name="Fraser-Liggett C.M."/>
            <person name="Johnson P.J."/>
        </authorList>
    </citation>
    <scope>NUCLEOTIDE SEQUENCE [LARGE SCALE GENOMIC DNA]</scope>
    <source>
        <strain evidence="2">G3</strain>
    </source>
</reference>
<gene>
    <name evidence="2" type="ORF">TVAG_517810</name>
</gene>
<feature type="compositionally biased region" description="Low complexity" evidence="1">
    <location>
        <begin position="22"/>
        <end position="33"/>
    </location>
</feature>
<evidence type="ECO:0000256" key="1">
    <source>
        <dbReference type="SAM" id="MobiDB-lite"/>
    </source>
</evidence>
<evidence type="ECO:0000313" key="3">
    <source>
        <dbReference type="Proteomes" id="UP000001542"/>
    </source>
</evidence>
<dbReference type="Proteomes" id="UP000001542">
    <property type="component" value="Unassembled WGS sequence"/>
</dbReference>
<feature type="region of interest" description="Disordered" evidence="1">
    <location>
        <begin position="22"/>
        <end position="55"/>
    </location>
</feature>
<protein>
    <submittedName>
        <fullName evidence="2">Uncharacterized protein</fullName>
    </submittedName>
</protein>
<sequence length="55" mass="6066">STLQLLMHSKILAITVRSVKKPSISPLSKPSSPRTMQRSGCSKLLIRSRSTSKRS</sequence>
<dbReference type="InParanoid" id="A2HH18"/>
<name>A2HH18_TRIV3</name>
<proteinExistence type="predicted"/>